<dbReference type="SMART" id="SM00642">
    <property type="entry name" value="Aamy"/>
    <property type="match status" value="1"/>
</dbReference>
<dbReference type="STRING" id="1074467.JP39_06370"/>
<dbReference type="Gene3D" id="2.60.40.1180">
    <property type="entry name" value="Golgi alpha-mannosidase II"/>
    <property type="match status" value="1"/>
</dbReference>
<dbReference type="CDD" id="cd11313">
    <property type="entry name" value="AmyAc_arch_bac_AmyA"/>
    <property type="match status" value="1"/>
</dbReference>
<evidence type="ECO:0000313" key="2">
    <source>
        <dbReference type="EMBL" id="ALB29014.1"/>
    </source>
</evidence>
<dbReference type="SUPFAM" id="SSF51445">
    <property type="entry name" value="(Trans)glycosidases"/>
    <property type="match status" value="1"/>
</dbReference>
<evidence type="ECO:0000313" key="3">
    <source>
        <dbReference type="Proteomes" id="UP000061546"/>
    </source>
</evidence>
<dbReference type="AlphaFoldDB" id="A0A0K2LCI4"/>
<dbReference type="InterPro" id="IPR017853">
    <property type="entry name" value="GH"/>
</dbReference>
<dbReference type="Proteomes" id="UP000061546">
    <property type="component" value="Chromosome"/>
</dbReference>
<accession>A0A0K2LCI4</accession>
<protein>
    <submittedName>
        <fullName evidence="2">Alpha-amylase</fullName>
    </submittedName>
</protein>
<dbReference type="Pfam" id="PF00128">
    <property type="entry name" value="Alpha-amylase"/>
    <property type="match status" value="2"/>
</dbReference>
<organism evidence="2 3">
    <name type="scientific">Companilactobacillus heilongjiangensis</name>
    <dbReference type="NCBI Taxonomy" id="1074467"/>
    <lineage>
        <taxon>Bacteria</taxon>
        <taxon>Bacillati</taxon>
        <taxon>Bacillota</taxon>
        <taxon>Bacilli</taxon>
        <taxon>Lactobacillales</taxon>
        <taxon>Lactobacillaceae</taxon>
        <taxon>Companilactobacillus</taxon>
    </lineage>
</organism>
<dbReference type="Gene3D" id="3.20.20.80">
    <property type="entry name" value="Glycosidases"/>
    <property type="match status" value="1"/>
</dbReference>
<dbReference type="InterPro" id="IPR013780">
    <property type="entry name" value="Glyco_hydro_b"/>
</dbReference>
<proteinExistence type="predicted"/>
<sequence>MASQTDVKLRKVQIYSIFVRNHTKKGTLMALEPDLQRIKNLGTDYIWLMPIYPIGRKNRKGKLGSPYSIKDYRAIDPKLGTWQDFLKIVKSIHDHGMKVMLDIVYNHTSRDSVLLQVHPEWFLHDKNGKLYNKNEEWTDVAELDYSHKALWNYQIETLKRYAKIVDGFRCDVAPQVPIEFWKEARKEVAKVNPKTVWLAESTSKDYIQDLKGKGFHVSSDAELYSAFDMTYDYDIDQTWRAYVKGDILLKKYVEALNTQGVIYPKNYIKMRGLENHDQPRAHSMFINENDMYNWTAFSGFQKGSTLIYAGQEYGFKHTPSLFDSDKLDWRDAKMDLSSLIERMHELSQSDIQVSGNYKVTALENDTVEVTYRYGDIIRIGLFTLKGMSSEVPVALPSDSYTNMLNNSLVHVKDGLIQLDYDPIVIQGKTNE</sequence>
<gene>
    <name evidence="2" type="ORF">JP39_06370</name>
</gene>
<dbReference type="PANTHER" id="PTHR47786:SF2">
    <property type="entry name" value="GLYCOSYL HYDROLASE FAMILY 13 CATALYTIC DOMAIN-CONTAINING PROTEIN"/>
    <property type="match status" value="1"/>
</dbReference>
<dbReference type="OrthoDB" id="9761875at2"/>
<dbReference type="EMBL" id="CP012559">
    <property type="protein sequence ID" value="ALB29014.1"/>
    <property type="molecule type" value="Genomic_DNA"/>
</dbReference>
<dbReference type="RefSeq" id="WP_041501815.1">
    <property type="nucleotide sequence ID" value="NZ_BJDV01000001.1"/>
</dbReference>
<name>A0A0K2LCI4_9LACO</name>
<reference evidence="2 3" key="1">
    <citation type="submission" date="2015-08" db="EMBL/GenBank/DDBJ databases">
        <title>Genomic sequence of Lactobacillus heilongjiangensis DSM 28069, isolated from Chinese traditional pickle.</title>
        <authorList>
            <person name="Jiang X."/>
            <person name="Zheng B."/>
            <person name="Cheng H."/>
        </authorList>
    </citation>
    <scope>NUCLEOTIDE SEQUENCE [LARGE SCALE GENOMIC DNA]</scope>
    <source>
        <strain evidence="2 3">DSM 28069</strain>
    </source>
</reference>
<dbReference type="GO" id="GO:0005975">
    <property type="term" value="P:carbohydrate metabolic process"/>
    <property type="evidence" value="ECO:0007669"/>
    <property type="project" value="InterPro"/>
</dbReference>
<dbReference type="Pfam" id="PF18612">
    <property type="entry name" value="Bac_A_amyl_C"/>
    <property type="match status" value="1"/>
</dbReference>
<evidence type="ECO:0000259" key="1">
    <source>
        <dbReference type="SMART" id="SM00642"/>
    </source>
</evidence>
<dbReference type="InterPro" id="IPR041331">
    <property type="entry name" value="Bac_A_amyl_C"/>
</dbReference>
<dbReference type="InterPro" id="IPR006047">
    <property type="entry name" value="GH13_cat_dom"/>
</dbReference>
<dbReference type="PANTHER" id="PTHR47786">
    <property type="entry name" value="ALPHA-1,4-GLUCAN:MALTOSE-1-PHOSPHATE MALTOSYLTRANSFERASE"/>
    <property type="match status" value="1"/>
</dbReference>
<keyword evidence="3" id="KW-1185">Reference proteome</keyword>
<feature type="domain" description="Glycosyl hydrolase family 13 catalytic" evidence="1">
    <location>
        <begin position="16"/>
        <end position="340"/>
    </location>
</feature>
<dbReference type="KEGG" id="lhi:JP39_06370"/>